<keyword evidence="1" id="KW-0732">Signal</keyword>
<name>A0A9D4U263_ADICA</name>
<evidence type="ECO:0000256" key="1">
    <source>
        <dbReference type="SAM" id="SignalP"/>
    </source>
</evidence>
<evidence type="ECO:0000313" key="2">
    <source>
        <dbReference type="EMBL" id="KAI5059787.1"/>
    </source>
</evidence>
<protein>
    <submittedName>
        <fullName evidence="2">Uncharacterized protein</fullName>
    </submittedName>
</protein>
<keyword evidence="3" id="KW-1185">Reference proteome</keyword>
<feature type="chain" id="PRO_5038801028" evidence="1">
    <location>
        <begin position="18"/>
        <end position="124"/>
    </location>
</feature>
<dbReference type="AlphaFoldDB" id="A0A9D4U263"/>
<feature type="signal peptide" evidence="1">
    <location>
        <begin position="1"/>
        <end position="17"/>
    </location>
</feature>
<organism evidence="2 3">
    <name type="scientific">Adiantum capillus-veneris</name>
    <name type="common">Maidenhair fern</name>
    <dbReference type="NCBI Taxonomy" id="13818"/>
    <lineage>
        <taxon>Eukaryota</taxon>
        <taxon>Viridiplantae</taxon>
        <taxon>Streptophyta</taxon>
        <taxon>Embryophyta</taxon>
        <taxon>Tracheophyta</taxon>
        <taxon>Polypodiopsida</taxon>
        <taxon>Polypodiidae</taxon>
        <taxon>Polypodiales</taxon>
        <taxon>Pteridineae</taxon>
        <taxon>Pteridaceae</taxon>
        <taxon>Vittarioideae</taxon>
        <taxon>Adiantum</taxon>
    </lineage>
</organism>
<dbReference type="EMBL" id="JABFUD020000025">
    <property type="protein sequence ID" value="KAI5059787.1"/>
    <property type="molecule type" value="Genomic_DNA"/>
</dbReference>
<sequence length="124" mass="13761">MLLIAMMLQVALQGVLCRFQCSCDEDNDMEGSITDAMIEIYGTNASSGRKHVYGWHEDLWIKGDKAPCYEELEGWLVYWPTSAKEGLDMHALQVDGHGQCFIFDPGGLYTMLGEASSFPFDPGG</sequence>
<reference evidence="2" key="1">
    <citation type="submission" date="2021-01" db="EMBL/GenBank/DDBJ databases">
        <title>Adiantum capillus-veneris genome.</title>
        <authorList>
            <person name="Fang Y."/>
            <person name="Liao Q."/>
        </authorList>
    </citation>
    <scope>NUCLEOTIDE SEQUENCE</scope>
    <source>
        <strain evidence="2">H3</strain>
        <tissue evidence="2">Leaf</tissue>
    </source>
</reference>
<proteinExistence type="predicted"/>
<evidence type="ECO:0000313" key="3">
    <source>
        <dbReference type="Proteomes" id="UP000886520"/>
    </source>
</evidence>
<comment type="caution">
    <text evidence="2">The sequence shown here is derived from an EMBL/GenBank/DDBJ whole genome shotgun (WGS) entry which is preliminary data.</text>
</comment>
<accession>A0A9D4U263</accession>
<dbReference type="Proteomes" id="UP000886520">
    <property type="component" value="Chromosome 25"/>
</dbReference>
<gene>
    <name evidence="2" type="ORF">GOP47_0026106</name>
</gene>